<feature type="compositionally biased region" description="Polar residues" evidence="1">
    <location>
        <begin position="48"/>
        <end position="61"/>
    </location>
</feature>
<evidence type="ECO:0000313" key="2">
    <source>
        <dbReference type="EMBL" id="KAB5515064.1"/>
    </source>
</evidence>
<evidence type="ECO:0000256" key="1">
    <source>
        <dbReference type="SAM" id="MobiDB-lite"/>
    </source>
</evidence>
<gene>
    <name evidence="2" type="ORF">PHYPO_G00250760</name>
</gene>
<dbReference type="EMBL" id="VFJC01000040">
    <property type="protein sequence ID" value="KAB5515064.1"/>
    <property type="molecule type" value="Genomic_DNA"/>
</dbReference>
<organism evidence="2 3">
    <name type="scientific">Pangasianodon hypophthalmus</name>
    <name type="common">Striped catfish</name>
    <name type="synonym">Helicophagus hypophthalmus</name>
    <dbReference type="NCBI Taxonomy" id="310915"/>
    <lineage>
        <taxon>Eukaryota</taxon>
        <taxon>Metazoa</taxon>
        <taxon>Chordata</taxon>
        <taxon>Craniata</taxon>
        <taxon>Vertebrata</taxon>
        <taxon>Euteleostomi</taxon>
        <taxon>Actinopterygii</taxon>
        <taxon>Neopterygii</taxon>
        <taxon>Teleostei</taxon>
        <taxon>Ostariophysi</taxon>
        <taxon>Siluriformes</taxon>
        <taxon>Pangasiidae</taxon>
        <taxon>Pangasianodon</taxon>
    </lineage>
</organism>
<feature type="compositionally biased region" description="Low complexity" evidence="1">
    <location>
        <begin position="67"/>
        <end position="81"/>
    </location>
</feature>
<name>A0A5N5JAW7_PANHP</name>
<dbReference type="AlphaFoldDB" id="A0A5N5JAW7"/>
<sequence length="216" mass="24105">MLVVCLPLSAGEDTLELHSVDLELKAVEKQICDLQVKQAQLRQRKATLETSQTDTHLSQVNSRRETNTSTTSTPCTSLSRSSARRTRPAQVSFTPVPGYHGAWMQQQRKTGARTWARTSTPPPPPVFEISTQNRFAPLRETECDAVPAILNKKNIGAVVLHAGTNDTRLRQTEILKKDFRSLIEKRPRLYRADGLHPSRVGAAVLSDNISRTLRTI</sequence>
<accession>A0A5N5JAW7</accession>
<keyword evidence="3" id="KW-1185">Reference proteome</keyword>
<dbReference type="Proteomes" id="UP000327468">
    <property type="component" value="Unassembled WGS sequence"/>
</dbReference>
<protein>
    <recommendedName>
        <fullName evidence="4">SGNH hydrolase-type esterase domain-containing protein</fullName>
    </recommendedName>
</protein>
<evidence type="ECO:0000313" key="3">
    <source>
        <dbReference type="Proteomes" id="UP000327468"/>
    </source>
</evidence>
<proteinExistence type="predicted"/>
<evidence type="ECO:0008006" key="4">
    <source>
        <dbReference type="Google" id="ProtNLM"/>
    </source>
</evidence>
<dbReference type="Gene3D" id="3.40.50.12700">
    <property type="match status" value="1"/>
</dbReference>
<dbReference type="SUPFAM" id="SSF52266">
    <property type="entry name" value="SGNH hydrolase"/>
    <property type="match status" value="1"/>
</dbReference>
<reference evidence="2 3" key="1">
    <citation type="submission" date="2019-06" db="EMBL/GenBank/DDBJ databases">
        <title>A chromosome-scale genome assembly of the striped catfish, Pangasianodon hypophthalmus.</title>
        <authorList>
            <person name="Wen M."/>
            <person name="Zahm M."/>
            <person name="Roques C."/>
            <person name="Cabau C."/>
            <person name="Klopp C."/>
            <person name="Donnadieu C."/>
            <person name="Jouanno E."/>
            <person name="Avarre J.-C."/>
            <person name="Campet M."/>
            <person name="Ha T.T.T."/>
            <person name="Dugue R."/>
            <person name="Lampietro C."/>
            <person name="Louis A."/>
            <person name="Herpin A."/>
            <person name="Echchiki A."/>
            <person name="Berthelot C."/>
            <person name="Parey E."/>
            <person name="Roest-Crollius H."/>
            <person name="Braasch I."/>
            <person name="Postlethwait J."/>
            <person name="Bobe J."/>
            <person name="Montfort J."/>
            <person name="Bouchez O."/>
            <person name="Begum T."/>
            <person name="Schartl M."/>
            <person name="Guiguen Y."/>
        </authorList>
    </citation>
    <scope>NUCLEOTIDE SEQUENCE [LARGE SCALE GENOMIC DNA]</scope>
    <source>
        <strain evidence="2 3">Indonesia</strain>
        <tissue evidence="2">Blood</tissue>
    </source>
</reference>
<comment type="caution">
    <text evidence="2">The sequence shown here is derived from an EMBL/GenBank/DDBJ whole genome shotgun (WGS) entry which is preliminary data.</text>
</comment>
<feature type="region of interest" description="Disordered" evidence="1">
    <location>
        <begin position="43"/>
        <end position="98"/>
    </location>
</feature>